<evidence type="ECO:0000313" key="2">
    <source>
        <dbReference type="WBParaSite" id="MhA1_Contig264.frz3.gene5"/>
    </source>
</evidence>
<reference evidence="2" key="1">
    <citation type="submission" date="2016-11" db="UniProtKB">
        <authorList>
            <consortium name="WormBaseParasite"/>
        </authorList>
    </citation>
    <scope>IDENTIFICATION</scope>
</reference>
<proteinExistence type="predicted"/>
<keyword evidence="1" id="KW-1185">Reference proteome</keyword>
<dbReference type="WBParaSite" id="MhA1_Contig264.frz3.gene5">
    <property type="protein sequence ID" value="MhA1_Contig264.frz3.gene5"/>
    <property type="gene ID" value="MhA1_Contig264.frz3.gene5"/>
</dbReference>
<evidence type="ECO:0000313" key="1">
    <source>
        <dbReference type="Proteomes" id="UP000095281"/>
    </source>
</evidence>
<dbReference type="Proteomes" id="UP000095281">
    <property type="component" value="Unplaced"/>
</dbReference>
<organism evidence="1 2">
    <name type="scientific">Meloidogyne hapla</name>
    <name type="common">Root-knot nematode worm</name>
    <dbReference type="NCBI Taxonomy" id="6305"/>
    <lineage>
        <taxon>Eukaryota</taxon>
        <taxon>Metazoa</taxon>
        <taxon>Ecdysozoa</taxon>
        <taxon>Nematoda</taxon>
        <taxon>Chromadorea</taxon>
        <taxon>Rhabditida</taxon>
        <taxon>Tylenchina</taxon>
        <taxon>Tylenchomorpha</taxon>
        <taxon>Tylenchoidea</taxon>
        <taxon>Meloidogynidae</taxon>
        <taxon>Meloidogyninae</taxon>
        <taxon>Meloidogyne</taxon>
    </lineage>
</organism>
<name>A0A1I8BJ12_MELHA</name>
<protein>
    <submittedName>
        <fullName evidence="2">Uncharacterized protein</fullName>
    </submittedName>
</protein>
<sequence length="204" mass="23660">MNINFAPKSIATNIYEGEPCPGNQYKFVVKDENENQFYYDLQCQEINSIDKASFFTNDNSIHGVILYTFDINMSVTNCNKTIIYVKRELIGYDKTFHKLANSGFKKENLKNLSGLINKKLSIMEGFYNDNEISLEEWQQLYQVETIKFLIEKLRSGKASKYAEYLNRLNSIEEKYKNLSEGVGQSHHAQQQDIAHQLADEEKVI</sequence>
<dbReference type="AlphaFoldDB" id="A0A1I8BJ12"/>
<accession>A0A1I8BJ12</accession>